<keyword evidence="3" id="KW-0732">Signal</keyword>
<protein>
    <submittedName>
        <fullName evidence="4">Uncharacterized protein</fullName>
    </submittedName>
</protein>
<dbReference type="SUPFAM" id="SSF48452">
    <property type="entry name" value="TPR-like"/>
    <property type="match status" value="1"/>
</dbReference>
<sequence length="353" mass="39238">MIKYLLLIQLLFIQQFLLAQNAKRNLKNTEKTSSEKYDTLLSKAELALENQELNKAKEYYKKALELRPGNTFPNQMIISIENSIATIAVNKKRDRDLARKAEINRALDSAGRAMDEGKWDASREIYLYVLSLSPVKSIEDFANHRINALNTSLGTPGLLRGANTSSVTETPTKQLEATRQTASAMEKNSLPDALIEGEAENTDKTINQELTKKSKTKKINMQVGNAYKYQDLSKTKSRTGQEKNRNASIKVSSAPTGSTKSLDNPSTPVGIPEKPNGSFKTGSVKQKNVDKGKGNNYGFLMNEALKAINLKKYVTARALFQQILTLNSPNVEKNSIRSVIRSIDEVLAKEGKH</sequence>
<evidence type="ECO:0000313" key="5">
    <source>
        <dbReference type="Proteomes" id="UP000321513"/>
    </source>
</evidence>
<evidence type="ECO:0000256" key="1">
    <source>
        <dbReference type="PROSITE-ProRule" id="PRU00339"/>
    </source>
</evidence>
<name>A0A512BGZ1_9BACT</name>
<evidence type="ECO:0000313" key="4">
    <source>
        <dbReference type="EMBL" id="GEO11229.1"/>
    </source>
</evidence>
<dbReference type="InterPro" id="IPR011990">
    <property type="entry name" value="TPR-like_helical_dom_sf"/>
</dbReference>
<dbReference type="SMART" id="SM00028">
    <property type="entry name" value="TPR"/>
    <property type="match status" value="2"/>
</dbReference>
<feature type="repeat" description="TPR" evidence="1">
    <location>
        <begin position="37"/>
        <end position="70"/>
    </location>
</feature>
<feature type="signal peptide" evidence="3">
    <location>
        <begin position="1"/>
        <end position="19"/>
    </location>
</feature>
<proteinExistence type="predicted"/>
<evidence type="ECO:0000256" key="2">
    <source>
        <dbReference type="SAM" id="MobiDB-lite"/>
    </source>
</evidence>
<reference evidence="4 5" key="1">
    <citation type="submission" date="2019-07" db="EMBL/GenBank/DDBJ databases">
        <title>Whole genome shotgun sequence of Segetibacter aerophilus NBRC 106135.</title>
        <authorList>
            <person name="Hosoyama A."/>
            <person name="Uohara A."/>
            <person name="Ohji S."/>
            <person name="Ichikawa N."/>
        </authorList>
    </citation>
    <scope>NUCLEOTIDE SEQUENCE [LARGE SCALE GENOMIC DNA]</scope>
    <source>
        <strain evidence="4 5">NBRC 106135</strain>
    </source>
</reference>
<feature type="compositionally biased region" description="Polar residues" evidence="2">
    <location>
        <begin position="246"/>
        <end position="267"/>
    </location>
</feature>
<feature type="chain" id="PRO_5021725187" evidence="3">
    <location>
        <begin position="20"/>
        <end position="353"/>
    </location>
</feature>
<dbReference type="EMBL" id="BJYT01000018">
    <property type="protein sequence ID" value="GEO11229.1"/>
    <property type="molecule type" value="Genomic_DNA"/>
</dbReference>
<organism evidence="4 5">
    <name type="scientific">Segetibacter aerophilus</name>
    <dbReference type="NCBI Taxonomy" id="670293"/>
    <lineage>
        <taxon>Bacteria</taxon>
        <taxon>Pseudomonadati</taxon>
        <taxon>Bacteroidota</taxon>
        <taxon>Chitinophagia</taxon>
        <taxon>Chitinophagales</taxon>
        <taxon>Chitinophagaceae</taxon>
        <taxon>Segetibacter</taxon>
    </lineage>
</organism>
<accession>A0A512BGZ1</accession>
<feature type="compositionally biased region" description="Basic and acidic residues" evidence="2">
    <location>
        <begin position="231"/>
        <end position="245"/>
    </location>
</feature>
<gene>
    <name evidence="4" type="ORF">SAE01_37250</name>
</gene>
<keyword evidence="5" id="KW-1185">Reference proteome</keyword>
<keyword evidence="1" id="KW-0802">TPR repeat</keyword>
<dbReference type="Gene3D" id="1.25.40.10">
    <property type="entry name" value="Tetratricopeptide repeat domain"/>
    <property type="match status" value="1"/>
</dbReference>
<dbReference type="RefSeq" id="WP_147205340.1">
    <property type="nucleotide sequence ID" value="NZ_BJYT01000018.1"/>
</dbReference>
<evidence type="ECO:0000256" key="3">
    <source>
        <dbReference type="SAM" id="SignalP"/>
    </source>
</evidence>
<dbReference type="PROSITE" id="PS50005">
    <property type="entry name" value="TPR"/>
    <property type="match status" value="1"/>
</dbReference>
<dbReference type="InterPro" id="IPR019734">
    <property type="entry name" value="TPR_rpt"/>
</dbReference>
<feature type="region of interest" description="Disordered" evidence="2">
    <location>
        <begin position="229"/>
        <end position="288"/>
    </location>
</feature>
<dbReference type="AlphaFoldDB" id="A0A512BGZ1"/>
<dbReference type="Proteomes" id="UP000321513">
    <property type="component" value="Unassembled WGS sequence"/>
</dbReference>
<comment type="caution">
    <text evidence="4">The sequence shown here is derived from an EMBL/GenBank/DDBJ whole genome shotgun (WGS) entry which is preliminary data.</text>
</comment>